<organism evidence="2 3">
    <name type="scientific">Candidatus Roizmanbacteria bacterium CG_4_10_14_0_8_um_filter_39_9</name>
    <dbReference type="NCBI Taxonomy" id="1974829"/>
    <lineage>
        <taxon>Bacteria</taxon>
        <taxon>Candidatus Roizmaniibacteriota</taxon>
    </lineage>
</organism>
<proteinExistence type="predicted"/>
<sequence>VQNNPVQSRIMVEVSGSVVDPGVYELSPTARLIDALKMAKGLSPEADASFFSRNYNLARYLTDQDKIYIPSLVETQNNLVEEPRRLIDYTAPKQMTVNANITAAGETTPLISINTASSEELQTLSGIGTATAQKMIDARPYGSPQELVDKKVISAKLFDQIIKLIRL</sequence>
<accession>A0A2M7QDS8</accession>
<feature type="domain" description="Soluble ligand binding" evidence="1">
    <location>
        <begin position="11"/>
        <end position="48"/>
    </location>
</feature>
<dbReference type="Gene3D" id="1.10.150.320">
    <property type="entry name" value="Photosystem II 12 kDa extrinsic protein"/>
    <property type="match status" value="1"/>
</dbReference>
<reference evidence="3" key="1">
    <citation type="submission" date="2017-09" db="EMBL/GenBank/DDBJ databases">
        <title>Depth-based differentiation of microbial function through sediment-hosted aquifers and enrichment of novel symbionts in the deep terrestrial subsurface.</title>
        <authorList>
            <person name="Probst A.J."/>
            <person name="Ladd B."/>
            <person name="Jarett J.K."/>
            <person name="Geller-Mcgrath D.E."/>
            <person name="Sieber C.M.K."/>
            <person name="Emerson J.B."/>
            <person name="Anantharaman K."/>
            <person name="Thomas B.C."/>
            <person name="Malmstrom R."/>
            <person name="Stieglmeier M."/>
            <person name="Klingl A."/>
            <person name="Woyke T."/>
            <person name="Ryan C.M."/>
            <person name="Banfield J.F."/>
        </authorList>
    </citation>
    <scope>NUCLEOTIDE SEQUENCE [LARGE SCALE GENOMIC DNA]</scope>
</reference>
<evidence type="ECO:0000259" key="1">
    <source>
        <dbReference type="Pfam" id="PF10531"/>
    </source>
</evidence>
<dbReference type="AlphaFoldDB" id="A0A2M7QDS8"/>
<feature type="non-terminal residue" evidence="2">
    <location>
        <position position="1"/>
    </location>
</feature>
<gene>
    <name evidence="2" type="ORF">COY90_00900</name>
</gene>
<name>A0A2M7QDS8_9BACT</name>
<protein>
    <recommendedName>
        <fullName evidence="1">Soluble ligand binding domain-containing protein</fullName>
    </recommendedName>
</protein>
<dbReference type="InterPro" id="IPR019554">
    <property type="entry name" value="Soluble_ligand-bd"/>
</dbReference>
<evidence type="ECO:0000313" key="2">
    <source>
        <dbReference type="EMBL" id="PIY69385.1"/>
    </source>
</evidence>
<comment type="caution">
    <text evidence="2">The sequence shown here is derived from an EMBL/GenBank/DDBJ whole genome shotgun (WGS) entry which is preliminary data.</text>
</comment>
<dbReference type="Pfam" id="PF12836">
    <property type="entry name" value="HHH_3"/>
    <property type="match status" value="1"/>
</dbReference>
<dbReference type="SUPFAM" id="SSF81585">
    <property type="entry name" value="PsbU/PolX domain-like"/>
    <property type="match status" value="1"/>
</dbReference>
<dbReference type="Pfam" id="PF10531">
    <property type="entry name" value="SLBB"/>
    <property type="match status" value="1"/>
</dbReference>
<dbReference type="EMBL" id="PFLF01000025">
    <property type="protein sequence ID" value="PIY69385.1"/>
    <property type="molecule type" value="Genomic_DNA"/>
</dbReference>
<dbReference type="Gene3D" id="3.10.560.10">
    <property type="entry name" value="Outer membrane lipoprotein wza domain like"/>
    <property type="match status" value="1"/>
</dbReference>
<evidence type="ECO:0000313" key="3">
    <source>
        <dbReference type="Proteomes" id="UP000230108"/>
    </source>
</evidence>
<dbReference type="Proteomes" id="UP000230108">
    <property type="component" value="Unassembled WGS sequence"/>
</dbReference>